<evidence type="ECO:0000313" key="3">
    <source>
        <dbReference type="Proteomes" id="UP000228996"/>
    </source>
</evidence>
<dbReference type="InterPro" id="IPR002686">
    <property type="entry name" value="Transposase_17"/>
</dbReference>
<dbReference type="SMART" id="SM01321">
    <property type="entry name" value="Y1_Tnp"/>
    <property type="match status" value="1"/>
</dbReference>
<dbReference type="InterPro" id="IPR036515">
    <property type="entry name" value="Transposase_17_sf"/>
</dbReference>
<dbReference type="AlphaFoldDB" id="A0A2M6XEB9"/>
<dbReference type="GO" id="GO:0003677">
    <property type="term" value="F:DNA binding"/>
    <property type="evidence" value="ECO:0007669"/>
    <property type="project" value="InterPro"/>
</dbReference>
<proteinExistence type="predicted"/>
<sequence>MPARIIPLATNEIFHVLNRGTGSIPIFKTQYDYQKFIELMLFYQNSEIPVRYSKFLSLTIDIRNQILKEFAKNKKHLIEIIAYCLMPTHFHLLLRQLMENGIEKFSRKISDSYSHYFNIKTERKGGLFEGRFQATRITSDQQLLHVSRYIHLNPYSSFLVKDFVALEKYPYSSFPEYINNSPVSRCQKEIVLNQFKKPEDYKDFVYDQADYQKTLDQIKHQTFE</sequence>
<protein>
    <recommendedName>
        <fullName evidence="1">Transposase IS200-like domain-containing protein</fullName>
    </recommendedName>
</protein>
<dbReference type="GO" id="GO:0006313">
    <property type="term" value="P:DNA transposition"/>
    <property type="evidence" value="ECO:0007669"/>
    <property type="project" value="InterPro"/>
</dbReference>
<feature type="domain" description="Transposase IS200-like" evidence="1">
    <location>
        <begin position="9"/>
        <end position="153"/>
    </location>
</feature>
<dbReference type="SUPFAM" id="SSF143422">
    <property type="entry name" value="Transposase IS200-like"/>
    <property type="match status" value="1"/>
</dbReference>
<dbReference type="EMBL" id="PEYO01000001">
    <property type="protein sequence ID" value="PIU04031.1"/>
    <property type="molecule type" value="Genomic_DNA"/>
</dbReference>
<gene>
    <name evidence="2" type="ORF">COT44_00090</name>
</gene>
<reference evidence="3" key="1">
    <citation type="submission" date="2017-09" db="EMBL/GenBank/DDBJ databases">
        <title>Depth-based differentiation of microbial function through sediment-hosted aquifers and enrichment of novel symbionts in the deep terrestrial subsurface.</title>
        <authorList>
            <person name="Probst A.J."/>
            <person name="Ladd B."/>
            <person name="Jarett J.K."/>
            <person name="Geller-Mcgrath D.E."/>
            <person name="Sieber C.M.K."/>
            <person name="Emerson J.B."/>
            <person name="Anantharaman K."/>
            <person name="Thomas B.C."/>
            <person name="Malmstrom R."/>
            <person name="Stieglmeier M."/>
            <person name="Klingl A."/>
            <person name="Woyke T."/>
            <person name="Ryan C.M."/>
            <person name="Banfield J.F."/>
        </authorList>
    </citation>
    <scope>NUCLEOTIDE SEQUENCE [LARGE SCALE GENOMIC DNA]</scope>
</reference>
<dbReference type="GO" id="GO:0004803">
    <property type="term" value="F:transposase activity"/>
    <property type="evidence" value="ECO:0007669"/>
    <property type="project" value="InterPro"/>
</dbReference>
<evidence type="ECO:0000313" key="2">
    <source>
        <dbReference type="EMBL" id="PIU04031.1"/>
    </source>
</evidence>
<dbReference type="PANTHER" id="PTHR34322:SF2">
    <property type="entry name" value="TRANSPOSASE IS200-LIKE DOMAIN-CONTAINING PROTEIN"/>
    <property type="match status" value="1"/>
</dbReference>
<evidence type="ECO:0000259" key="1">
    <source>
        <dbReference type="SMART" id="SM01321"/>
    </source>
</evidence>
<dbReference type="Pfam" id="PF01797">
    <property type="entry name" value="Y1_Tnp"/>
    <property type="match status" value="1"/>
</dbReference>
<organism evidence="2 3">
    <name type="scientific">Candidatus Shapirobacteria bacterium CG08_land_8_20_14_0_20_39_18</name>
    <dbReference type="NCBI Taxonomy" id="1974883"/>
    <lineage>
        <taxon>Bacteria</taxon>
        <taxon>Candidatus Shapironibacteriota</taxon>
    </lineage>
</organism>
<accession>A0A2M6XEB9</accession>
<comment type="caution">
    <text evidence="2">The sequence shown here is derived from an EMBL/GenBank/DDBJ whole genome shotgun (WGS) entry which is preliminary data.</text>
</comment>
<dbReference type="Proteomes" id="UP000228996">
    <property type="component" value="Unassembled WGS sequence"/>
</dbReference>
<name>A0A2M6XEB9_9BACT</name>
<dbReference type="Gene3D" id="3.30.70.1290">
    <property type="entry name" value="Transposase IS200-like"/>
    <property type="match status" value="1"/>
</dbReference>
<dbReference type="PANTHER" id="PTHR34322">
    <property type="entry name" value="TRANSPOSASE, Y1_TNP DOMAIN-CONTAINING"/>
    <property type="match status" value="1"/>
</dbReference>